<name>A0A369WSZ4_9GAMM</name>
<comment type="caution">
    <text evidence="1">The sequence shown here is derived from an EMBL/GenBank/DDBJ whole genome shotgun (WGS) entry which is preliminary data.</text>
</comment>
<organism evidence="1 2">
    <name type="scientific">Motiliproteus coralliicola</name>
    <dbReference type="NCBI Taxonomy" id="2283196"/>
    <lineage>
        <taxon>Bacteria</taxon>
        <taxon>Pseudomonadati</taxon>
        <taxon>Pseudomonadota</taxon>
        <taxon>Gammaproteobacteria</taxon>
        <taxon>Oceanospirillales</taxon>
        <taxon>Oceanospirillaceae</taxon>
        <taxon>Motiliproteus</taxon>
    </lineage>
</organism>
<dbReference type="AlphaFoldDB" id="A0A369WSZ4"/>
<dbReference type="OrthoDB" id="5735527at2"/>
<dbReference type="InterPro" id="IPR036388">
    <property type="entry name" value="WH-like_DNA-bd_sf"/>
</dbReference>
<dbReference type="InterPro" id="IPR017162">
    <property type="entry name" value="UCP037266"/>
</dbReference>
<dbReference type="EMBL" id="QQOH01000001">
    <property type="protein sequence ID" value="RDE24273.1"/>
    <property type="molecule type" value="Genomic_DNA"/>
</dbReference>
<dbReference type="RefSeq" id="WP_114693857.1">
    <property type="nucleotide sequence ID" value="NZ_QQOH01000001.1"/>
</dbReference>
<proteinExistence type="predicted"/>
<dbReference type="PIRSF" id="PIRSF037266">
    <property type="entry name" value="UCP037266"/>
    <property type="match status" value="1"/>
</dbReference>
<accession>A0A369WSZ4</accession>
<evidence type="ECO:0008006" key="3">
    <source>
        <dbReference type="Google" id="ProtNLM"/>
    </source>
</evidence>
<reference evidence="1 2" key="1">
    <citation type="submission" date="2018-07" db="EMBL/GenBank/DDBJ databases">
        <title>Motiliproteus coralliicola sp. nov., a bacterium isolated from Coral.</title>
        <authorList>
            <person name="Wang G."/>
        </authorList>
    </citation>
    <scope>NUCLEOTIDE SEQUENCE [LARGE SCALE GENOMIC DNA]</scope>
    <source>
        <strain evidence="1 2">C34</strain>
    </source>
</reference>
<dbReference type="Gene3D" id="1.10.10.10">
    <property type="entry name" value="Winged helix-like DNA-binding domain superfamily/Winged helix DNA-binding domain"/>
    <property type="match status" value="1"/>
</dbReference>
<evidence type="ECO:0000313" key="1">
    <source>
        <dbReference type="EMBL" id="RDE24273.1"/>
    </source>
</evidence>
<keyword evidence="2" id="KW-1185">Reference proteome</keyword>
<dbReference type="Proteomes" id="UP000253769">
    <property type="component" value="Unassembled WGS sequence"/>
</dbReference>
<sequence>MSLSPDFNPTFARRLITADLIAYEERPSVPELMRLTGWPRRTLQDIIKALPGLGVEVVFVQDGHRNNDGYYQLNDWGALDQDWIDSHRAELHRLLNLTL</sequence>
<protein>
    <recommendedName>
        <fullName evidence="3">Helix-turn-helix domain-containing protein</fullName>
    </recommendedName>
</protein>
<gene>
    <name evidence="1" type="ORF">DV711_01400</name>
</gene>
<dbReference type="Pfam" id="PF09904">
    <property type="entry name" value="HTH_43"/>
    <property type="match status" value="1"/>
</dbReference>
<evidence type="ECO:0000313" key="2">
    <source>
        <dbReference type="Proteomes" id="UP000253769"/>
    </source>
</evidence>